<accession>A0A317E6I0</accession>
<dbReference type="OrthoDB" id="9815497at2"/>
<feature type="domain" description="XdhC Rossmann" evidence="2">
    <location>
        <begin position="172"/>
        <end position="313"/>
    </location>
</feature>
<dbReference type="Gene3D" id="3.40.50.720">
    <property type="entry name" value="NAD(P)-binding Rossmann-like Domain"/>
    <property type="match status" value="1"/>
</dbReference>
<organism evidence="3 4">
    <name type="scientific">Zavarzinia compransoris</name>
    <dbReference type="NCBI Taxonomy" id="1264899"/>
    <lineage>
        <taxon>Bacteria</taxon>
        <taxon>Pseudomonadati</taxon>
        <taxon>Pseudomonadota</taxon>
        <taxon>Alphaproteobacteria</taxon>
        <taxon>Rhodospirillales</taxon>
        <taxon>Zavarziniaceae</taxon>
        <taxon>Zavarzinia</taxon>
    </lineage>
</organism>
<name>A0A317E6I0_9PROT</name>
<dbReference type="RefSeq" id="WP_109921657.1">
    <property type="nucleotide sequence ID" value="NZ_QGLF01000003.1"/>
</dbReference>
<reference evidence="4" key="1">
    <citation type="submission" date="2018-05" db="EMBL/GenBank/DDBJ databases">
        <title>Zavarzinia sp. HR-AS.</title>
        <authorList>
            <person name="Lee Y."/>
            <person name="Jeon C.O."/>
        </authorList>
    </citation>
    <scope>NUCLEOTIDE SEQUENCE [LARGE SCALE GENOMIC DNA]</scope>
    <source>
        <strain evidence="4">DSM 1231</strain>
    </source>
</reference>
<evidence type="ECO:0000313" key="3">
    <source>
        <dbReference type="EMBL" id="PWR21013.1"/>
    </source>
</evidence>
<dbReference type="Pfam" id="PF02625">
    <property type="entry name" value="XdhC_CoxI"/>
    <property type="match status" value="1"/>
</dbReference>
<dbReference type="Pfam" id="PF13478">
    <property type="entry name" value="XdhC_C"/>
    <property type="match status" value="1"/>
</dbReference>
<dbReference type="AlphaFoldDB" id="A0A317E6I0"/>
<evidence type="ECO:0000313" key="4">
    <source>
        <dbReference type="Proteomes" id="UP000246077"/>
    </source>
</evidence>
<evidence type="ECO:0000259" key="1">
    <source>
        <dbReference type="Pfam" id="PF02625"/>
    </source>
</evidence>
<dbReference type="PANTHER" id="PTHR30388:SF4">
    <property type="entry name" value="MOLYBDENUM COFACTOR INSERTION CHAPERONE PAOD"/>
    <property type="match status" value="1"/>
</dbReference>
<sequence length="322" mass="33274">MDRTEILAQAGRWADADGSAALATVIETWGSAPRAAGSLLAVSRRGGFVGSVSGGCVERAVIEAAQEAIDDGRHRVLSFGVADADAWALGLACGGRIRVLVEPVARTPDFTEWEQAVAAGRPAVRATDLETGSNTLRYPDDEAAAAVLAADQAQLSADGRLFLNPFSPPLRLVLVGAVHIAEPLARMATIAGYAVTVVEGRRAFARAELFPDAALRAGWPAEILPDLGLDQRSAVITLTHDPKFDDGALAAALATPAFYIGALGSKKTHAKRLARLAVAGFDTAALARVHGPVGLDIGAGTPGQIAVAILAEMTAVLHGRLS</sequence>
<dbReference type="InterPro" id="IPR052698">
    <property type="entry name" value="MoCofactor_Util/Proc"/>
</dbReference>
<dbReference type="InterPro" id="IPR027051">
    <property type="entry name" value="XdhC_Rossmann_dom"/>
</dbReference>
<evidence type="ECO:0000259" key="2">
    <source>
        <dbReference type="Pfam" id="PF13478"/>
    </source>
</evidence>
<dbReference type="PANTHER" id="PTHR30388">
    <property type="entry name" value="ALDEHYDE OXIDOREDUCTASE MOLYBDENUM COFACTOR ASSEMBLY PROTEIN"/>
    <property type="match status" value="1"/>
</dbReference>
<feature type="domain" description="XdhC- CoxI" evidence="1">
    <location>
        <begin position="13"/>
        <end position="80"/>
    </location>
</feature>
<comment type="caution">
    <text evidence="3">The sequence shown here is derived from an EMBL/GenBank/DDBJ whole genome shotgun (WGS) entry which is preliminary data.</text>
</comment>
<dbReference type="EMBL" id="QGLF01000003">
    <property type="protein sequence ID" value="PWR21013.1"/>
    <property type="molecule type" value="Genomic_DNA"/>
</dbReference>
<keyword evidence="4" id="KW-1185">Reference proteome</keyword>
<protein>
    <submittedName>
        <fullName evidence="3">XdhC/CoxI family protein</fullName>
    </submittedName>
</protein>
<dbReference type="InterPro" id="IPR003777">
    <property type="entry name" value="XdhC_CoxI"/>
</dbReference>
<proteinExistence type="predicted"/>
<dbReference type="Proteomes" id="UP000246077">
    <property type="component" value="Unassembled WGS sequence"/>
</dbReference>
<gene>
    <name evidence="3" type="ORF">DKG75_13580</name>
</gene>